<dbReference type="EMBL" id="CP051685">
    <property type="protein sequence ID" value="QJD99742.1"/>
    <property type="molecule type" value="Genomic_DNA"/>
</dbReference>
<feature type="transmembrane region" description="Helical" evidence="1">
    <location>
        <begin position="391"/>
        <end position="412"/>
    </location>
</feature>
<keyword evidence="4" id="KW-1185">Reference proteome</keyword>
<accession>A0A7Z2ZRS3</accession>
<feature type="transmembrane region" description="Helical" evidence="1">
    <location>
        <begin position="524"/>
        <end position="542"/>
    </location>
</feature>
<name>A0A7Z2ZRS3_9BURK</name>
<dbReference type="InterPro" id="IPR045175">
    <property type="entry name" value="M28_fam"/>
</dbReference>
<reference evidence="3 4" key="1">
    <citation type="submission" date="2020-04" db="EMBL/GenBank/DDBJ databases">
        <title>Genome sequencing of novel species.</title>
        <authorList>
            <person name="Heo J."/>
            <person name="Kim S.-J."/>
            <person name="Kim J.-S."/>
            <person name="Hong S.-B."/>
            <person name="Kwon S.-W."/>
        </authorList>
    </citation>
    <scope>NUCLEOTIDE SEQUENCE [LARGE SCALE GENOMIC DNA]</scope>
    <source>
        <strain evidence="3 4">GN2-R2</strain>
    </source>
</reference>
<organism evidence="3 4">
    <name type="scientific">Massilia forsythiae</name>
    <dbReference type="NCBI Taxonomy" id="2728020"/>
    <lineage>
        <taxon>Bacteria</taxon>
        <taxon>Pseudomonadati</taxon>
        <taxon>Pseudomonadota</taxon>
        <taxon>Betaproteobacteria</taxon>
        <taxon>Burkholderiales</taxon>
        <taxon>Oxalobacteraceae</taxon>
        <taxon>Telluria group</taxon>
        <taxon>Massilia</taxon>
    </lineage>
</organism>
<dbReference type="InterPro" id="IPR007484">
    <property type="entry name" value="Peptidase_M28"/>
</dbReference>
<dbReference type="Gene3D" id="3.40.630.10">
    <property type="entry name" value="Zn peptidases"/>
    <property type="match status" value="1"/>
</dbReference>
<dbReference type="Pfam" id="PF04389">
    <property type="entry name" value="Peptidase_M28"/>
    <property type="match status" value="1"/>
</dbReference>
<feature type="transmembrane region" description="Helical" evidence="1">
    <location>
        <begin position="356"/>
        <end position="379"/>
    </location>
</feature>
<dbReference type="KEGG" id="mfy:HH212_06640"/>
<dbReference type="AlphaFoldDB" id="A0A7Z2ZRS3"/>
<feature type="transmembrane region" description="Helical" evidence="1">
    <location>
        <begin position="492"/>
        <end position="512"/>
    </location>
</feature>
<gene>
    <name evidence="3" type="ORF">HH212_06640</name>
</gene>
<dbReference type="Proteomes" id="UP000502415">
    <property type="component" value="Chromosome"/>
</dbReference>
<protein>
    <submittedName>
        <fullName evidence="3">M28 family peptidase</fullName>
    </submittedName>
</protein>
<evidence type="ECO:0000259" key="2">
    <source>
        <dbReference type="Pfam" id="PF04389"/>
    </source>
</evidence>
<evidence type="ECO:0000313" key="4">
    <source>
        <dbReference type="Proteomes" id="UP000502415"/>
    </source>
</evidence>
<dbReference type="GO" id="GO:0006508">
    <property type="term" value="P:proteolysis"/>
    <property type="evidence" value="ECO:0007669"/>
    <property type="project" value="InterPro"/>
</dbReference>
<keyword evidence="1" id="KW-1133">Transmembrane helix</keyword>
<feature type="transmembrane region" description="Helical" evidence="1">
    <location>
        <begin position="435"/>
        <end position="453"/>
    </location>
</feature>
<proteinExistence type="predicted"/>
<feature type="transmembrane region" description="Helical" evidence="1">
    <location>
        <begin position="465"/>
        <end position="486"/>
    </location>
</feature>
<keyword evidence="1" id="KW-0472">Membrane</keyword>
<dbReference type="PANTHER" id="PTHR12147">
    <property type="entry name" value="METALLOPEPTIDASE M28 FAMILY MEMBER"/>
    <property type="match status" value="1"/>
</dbReference>
<evidence type="ECO:0000313" key="3">
    <source>
        <dbReference type="EMBL" id="QJD99742.1"/>
    </source>
</evidence>
<feature type="transmembrane region" description="Helical" evidence="1">
    <location>
        <begin position="554"/>
        <end position="573"/>
    </location>
</feature>
<dbReference type="GO" id="GO:0008235">
    <property type="term" value="F:metalloexopeptidase activity"/>
    <property type="evidence" value="ECO:0007669"/>
    <property type="project" value="InterPro"/>
</dbReference>
<dbReference type="SUPFAM" id="SSF53187">
    <property type="entry name" value="Zn-dependent exopeptidases"/>
    <property type="match status" value="1"/>
</dbReference>
<sequence length="807" mass="85282">MRLLSSLRVAPALAGCAAYLVLAALLAWPALQPRAAPAAGSAPVSGFSGARAFAHVNALAQAPRPVGSDANAAARAYLVAQIRALGLEPEIQTETVQASSVNMMAHVSITLAEVHNVLVRKPGVVRRHGAAGASQRHHERDAVLIAARYDSGKDTLGAADGALSAAAMLEALRVLQAGPPIDNDLLFVFTDGDGAEALGTRGLVQSHPWARRARVALRFDNPGNRGPLQLIDASHADGFSMDAWARLGSGAASGNAFMAALYQALPQRAAGDTLAASGASVLQFATTGGPLGDAYGNVFGGPGHDIPQRLSRTTLQQEGDAMLALLRHFGNAALPSSPAPAVRGQVFFTVPVLGTLHYPLALAWPLALLATLLTALACHRAVRRQGIAGTDIVHGAFGFLFMAALAVFLTFLCRDAMAGLRARYDVGVLVADDGVRWQLLAFLSMPAALFLLLQRRMQARLTAAVTALGAIVVANLFLLLCCRFAPGASYVLAWPLLAAQAAWLVPASRRVQAWPPRWVRTARVALPAAAALPALALILPAAYEGIAYLSPQWLVVPCVLLCFAPALCGPLLAELDARLRAGAPLLAGPLLAGPLLLGSAACIGMAYAASPAWPALPAPNKLLYLKDALTWRAFWLHPPQALDAWTKQVFPTSRAPLPMPYTFAGGSPLWQAAAPRIDAIAYPCLTIEKDQRPGALRHVEFLLRSKNGAPELTLTLIGADTLRSSVNGRLLTDRRHRGWKMTLHGMGERELRFAFDLLGDPAFTVYVQEHIPGLPMRYLPARAADLPALLPQTGTTVAADILAFRGQ</sequence>
<keyword evidence="1" id="KW-0812">Transmembrane</keyword>
<feature type="domain" description="Peptidase M28" evidence="2">
    <location>
        <begin position="138"/>
        <end position="250"/>
    </location>
</feature>
<dbReference type="RefSeq" id="WP_169434693.1">
    <property type="nucleotide sequence ID" value="NZ_CP051685.1"/>
</dbReference>
<feature type="transmembrane region" description="Helical" evidence="1">
    <location>
        <begin position="585"/>
        <end position="609"/>
    </location>
</feature>
<evidence type="ECO:0000256" key="1">
    <source>
        <dbReference type="SAM" id="Phobius"/>
    </source>
</evidence>
<dbReference type="PANTHER" id="PTHR12147:SF26">
    <property type="entry name" value="PEPTIDASE M28 DOMAIN-CONTAINING PROTEIN"/>
    <property type="match status" value="1"/>
</dbReference>